<keyword evidence="2" id="KW-1185">Reference proteome</keyword>
<evidence type="ECO:0000313" key="2">
    <source>
        <dbReference type="Proteomes" id="UP001478817"/>
    </source>
</evidence>
<reference evidence="1 2" key="1">
    <citation type="submission" date="2024-04" db="EMBL/GenBank/DDBJ databases">
        <title>Human intestinal bacterial collection.</title>
        <authorList>
            <person name="Pauvert C."/>
            <person name="Hitch T.C.A."/>
            <person name="Clavel T."/>
        </authorList>
    </citation>
    <scope>NUCLEOTIDE SEQUENCE [LARGE SCALE GENOMIC DNA]</scope>
    <source>
        <strain evidence="1 2">CLA-AA-H197</strain>
    </source>
</reference>
<dbReference type="RefSeq" id="WP_349181460.1">
    <property type="nucleotide sequence ID" value="NZ_JBBNGS010000002.1"/>
</dbReference>
<comment type="caution">
    <text evidence="1">The sequence shown here is derived from an EMBL/GenBank/DDBJ whole genome shotgun (WGS) entry which is preliminary data.</text>
</comment>
<gene>
    <name evidence="1" type="ORF">AAAT05_01740</name>
</gene>
<name>A0ABV1IDT1_9ACTN</name>
<proteinExistence type="predicted"/>
<evidence type="ECO:0000313" key="1">
    <source>
        <dbReference type="EMBL" id="MEQ2637077.1"/>
    </source>
</evidence>
<dbReference type="Proteomes" id="UP001478817">
    <property type="component" value="Unassembled WGS sequence"/>
</dbReference>
<protein>
    <submittedName>
        <fullName evidence="1">Uncharacterized protein</fullName>
    </submittedName>
</protein>
<sequence length="83" mass="8462">MRILNISAQKPDGTGSGTFLAQTVAAQAAAGHLTAVICGMDDGAATDALPAQALVFPVRFNTSELPFHVCGMSDEMPCAATLP</sequence>
<organism evidence="1 2">
    <name type="scientific">Paratractidigestivibacter faecalis</name>
    <dbReference type="NCBI Taxonomy" id="2292441"/>
    <lineage>
        <taxon>Bacteria</taxon>
        <taxon>Bacillati</taxon>
        <taxon>Actinomycetota</taxon>
        <taxon>Coriobacteriia</taxon>
        <taxon>Coriobacteriales</taxon>
        <taxon>Atopobiaceae</taxon>
        <taxon>Paratractidigestivibacter</taxon>
    </lineage>
</organism>
<dbReference type="EMBL" id="JBBNGS010000002">
    <property type="protein sequence ID" value="MEQ2637077.1"/>
    <property type="molecule type" value="Genomic_DNA"/>
</dbReference>
<accession>A0ABV1IDT1</accession>